<evidence type="ECO:0000313" key="1">
    <source>
        <dbReference type="EMBL" id="GCD53866.1"/>
    </source>
</evidence>
<name>A0A401WX22_ACEPA</name>
<organism evidence="1 2">
    <name type="scientific">Acetobacter pasteurianus NBRC 3188</name>
    <dbReference type="NCBI Taxonomy" id="1226663"/>
    <lineage>
        <taxon>Bacteria</taxon>
        <taxon>Pseudomonadati</taxon>
        <taxon>Pseudomonadota</taxon>
        <taxon>Alphaproteobacteria</taxon>
        <taxon>Acetobacterales</taxon>
        <taxon>Acetobacteraceae</taxon>
        <taxon>Acetobacter</taxon>
    </lineage>
</organism>
<dbReference type="Proteomes" id="UP000287300">
    <property type="component" value="Unassembled WGS sequence"/>
</dbReference>
<dbReference type="EMBL" id="BDES01000069">
    <property type="protein sequence ID" value="GCD53866.1"/>
    <property type="molecule type" value="Genomic_DNA"/>
</dbReference>
<gene>
    <name evidence="1" type="ORF">NBRC3188_2563</name>
</gene>
<dbReference type="AlphaFoldDB" id="A0A401WX22"/>
<reference evidence="1 2" key="1">
    <citation type="submission" date="2016-06" db="EMBL/GenBank/DDBJ databases">
        <title>Acetobacter pasteurianus NBRC 3188 whole genome sequencing project.</title>
        <authorList>
            <person name="Matsutani M."/>
            <person name="Shiwa Y."/>
            <person name="Okamoto-Kainuma A."/>
            <person name="Ishikawa M."/>
            <person name="Koizumi Y."/>
            <person name="Yoshikawa H."/>
            <person name="Yakushi T."/>
            <person name="Matsushita K."/>
        </authorList>
    </citation>
    <scope>NUCLEOTIDE SEQUENCE [LARGE SCALE GENOMIC DNA]</scope>
    <source>
        <strain evidence="1 2">NBRC 3188</strain>
    </source>
</reference>
<proteinExistence type="predicted"/>
<protein>
    <submittedName>
        <fullName evidence="1">Uncharacterized protein</fullName>
    </submittedName>
</protein>
<evidence type="ECO:0000313" key="2">
    <source>
        <dbReference type="Proteomes" id="UP000287300"/>
    </source>
</evidence>
<comment type="caution">
    <text evidence="1">The sequence shown here is derived from an EMBL/GenBank/DDBJ whole genome shotgun (WGS) entry which is preliminary data.</text>
</comment>
<sequence>MRPHPIIIMAPNREAAYLLIRRPQVMGMIRIHLLLSGVVPGNFLIPAQKVVTQNKQQKVGLVTRESVSE</sequence>
<accession>A0A401WX22</accession>